<keyword evidence="3" id="KW-1185">Reference proteome</keyword>
<evidence type="ECO:0000313" key="3">
    <source>
        <dbReference type="Proteomes" id="UP000824120"/>
    </source>
</evidence>
<organism evidence="2 3">
    <name type="scientific">Solanum commersonii</name>
    <name type="common">Commerson's wild potato</name>
    <name type="synonym">Commerson's nightshade</name>
    <dbReference type="NCBI Taxonomy" id="4109"/>
    <lineage>
        <taxon>Eukaryota</taxon>
        <taxon>Viridiplantae</taxon>
        <taxon>Streptophyta</taxon>
        <taxon>Embryophyta</taxon>
        <taxon>Tracheophyta</taxon>
        <taxon>Spermatophyta</taxon>
        <taxon>Magnoliopsida</taxon>
        <taxon>eudicotyledons</taxon>
        <taxon>Gunneridae</taxon>
        <taxon>Pentapetalae</taxon>
        <taxon>asterids</taxon>
        <taxon>lamiids</taxon>
        <taxon>Solanales</taxon>
        <taxon>Solanaceae</taxon>
        <taxon>Solanoideae</taxon>
        <taxon>Solaneae</taxon>
        <taxon>Solanum</taxon>
    </lineage>
</organism>
<comment type="caution">
    <text evidence="2">The sequence shown here is derived from an EMBL/GenBank/DDBJ whole genome shotgun (WGS) entry which is preliminary data.</text>
</comment>
<gene>
    <name evidence="2" type="ORF">H5410_055253</name>
</gene>
<feature type="region of interest" description="Disordered" evidence="1">
    <location>
        <begin position="103"/>
        <end position="126"/>
    </location>
</feature>
<dbReference type="AlphaFoldDB" id="A0A9J5WIJ9"/>
<dbReference type="EMBL" id="JACXVP010000011">
    <property type="protein sequence ID" value="KAG5575119.1"/>
    <property type="molecule type" value="Genomic_DNA"/>
</dbReference>
<evidence type="ECO:0000256" key="1">
    <source>
        <dbReference type="SAM" id="MobiDB-lite"/>
    </source>
</evidence>
<name>A0A9J5WIJ9_SOLCO</name>
<dbReference type="Proteomes" id="UP000824120">
    <property type="component" value="Chromosome 11"/>
</dbReference>
<accession>A0A9J5WIJ9</accession>
<evidence type="ECO:0000313" key="2">
    <source>
        <dbReference type="EMBL" id="KAG5575119.1"/>
    </source>
</evidence>
<proteinExistence type="predicted"/>
<reference evidence="2 3" key="1">
    <citation type="submission" date="2020-09" db="EMBL/GenBank/DDBJ databases">
        <title>De no assembly of potato wild relative species, Solanum commersonii.</title>
        <authorList>
            <person name="Cho K."/>
        </authorList>
    </citation>
    <scope>NUCLEOTIDE SEQUENCE [LARGE SCALE GENOMIC DNA]</scope>
    <source>
        <strain evidence="2">LZ3.2</strain>
        <tissue evidence="2">Leaf</tissue>
    </source>
</reference>
<protein>
    <submittedName>
        <fullName evidence="2">Uncharacterized protein</fullName>
    </submittedName>
</protein>
<sequence>MADKNLQIISLKTSSENQFLKEKQCVAFPCTSAAILPHAGSKQEIVTELGLTLANCISLKISSVSRSLPCCEQEEIIEVHETTFNSFTLSLNFLKTLKASSTRPFRDSPATKALKPPKSISSAPSNTRDISEVHLHFPYISINALIIQLSDSKPILIT</sequence>